<gene>
    <name evidence="3" type="ORF">CANTEDRAFT_96872</name>
</gene>
<dbReference type="Proteomes" id="UP000000707">
    <property type="component" value="Unassembled WGS sequence"/>
</dbReference>
<evidence type="ECO:0000313" key="4">
    <source>
        <dbReference type="Proteomes" id="UP000000707"/>
    </source>
</evidence>
<accession>G3AY63</accession>
<feature type="domain" description="Cytochrome b5 heme-binding" evidence="2">
    <location>
        <begin position="66"/>
        <end position="166"/>
    </location>
</feature>
<proteinExistence type="inferred from homology"/>
<dbReference type="OrthoDB" id="10257697at2759"/>
<dbReference type="EMBL" id="GL996512">
    <property type="protein sequence ID" value="EGV65777.1"/>
    <property type="molecule type" value="Genomic_DNA"/>
</dbReference>
<organism evidence="4">
    <name type="scientific">Candida tenuis (strain ATCC 10573 / BCRC 21748 / CBS 615 / JCM 9827 / NBRC 10315 / NRRL Y-1498 / VKM Y-70)</name>
    <name type="common">Yeast</name>
    <name type="synonym">Yamadazyma tenuis</name>
    <dbReference type="NCBI Taxonomy" id="590646"/>
    <lineage>
        <taxon>Eukaryota</taxon>
        <taxon>Fungi</taxon>
        <taxon>Dikarya</taxon>
        <taxon>Ascomycota</taxon>
        <taxon>Saccharomycotina</taxon>
        <taxon>Pichiomycetes</taxon>
        <taxon>Debaryomycetaceae</taxon>
        <taxon>Yamadazyma</taxon>
    </lineage>
</organism>
<dbReference type="InterPro" id="IPR001199">
    <property type="entry name" value="Cyt_B5-like_heme/steroid-bd"/>
</dbReference>
<dbReference type="InterPro" id="IPR036400">
    <property type="entry name" value="Cyt_B5-like_heme/steroid_sf"/>
</dbReference>
<evidence type="ECO:0000313" key="3">
    <source>
        <dbReference type="EMBL" id="EGV65777.1"/>
    </source>
</evidence>
<reference evidence="3 4" key="1">
    <citation type="journal article" date="2011" name="Proc. Natl. Acad. Sci. U.S.A.">
        <title>Comparative genomics of xylose-fermenting fungi for enhanced biofuel production.</title>
        <authorList>
            <person name="Wohlbach D.J."/>
            <person name="Kuo A."/>
            <person name="Sato T.K."/>
            <person name="Potts K.M."/>
            <person name="Salamov A.A."/>
            <person name="LaButti K.M."/>
            <person name="Sun H."/>
            <person name="Clum A."/>
            <person name="Pangilinan J.L."/>
            <person name="Lindquist E.A."/>
            <person name="Lucas S."/>
            <person name="Lapidus A."/>
            <person name="Jin M."/>
            <person name="Gunawan C."/>
            <person name="Balan V."/>
            <person name="Dale B.E."/>
            <person name="Jeffries T.W."/>
            <person name="Zinkel R."/>
            <person name="Barry K.W."/>
            <person name="Grigoriev I.V."/>
            <person name="Gasch A.P."/>
        </authorList>
    </citation>
    <scope>NUCLEOTIDE SEQUENCE [LARGE SCALE GENOMIC DNA]</scope>
    <source>
        <strain evidence="4">ATCC 10573 / BCRC 21748 / CBS 615 / JCM 9827 / NBRC 10315 / NRRL Y-1498 / VKM Y-70</strain>
    </source>
</reference>
<dbReference type="SUPFAM" id="SSF55856">
    <property type="entry name" value="Cytochrome b5-like heme/steroid binding domain"/>
    <property type="match status" value="1"/>
</dbReference>
<keyword evidence="4" id="KW-1185">Reference proteome</keyword>
<protein>
    <submittedName>
        <fullName evidence="3">Cytochrome b5</fullName>
    </submittedName>
</protein>
<evidence type="ECO:0000259" key="2">
    <source>
        <dbReference type="SMART" id="SM01117"/>
    </source>
</evidence>
<dbReference type="AlphaFoldDB" id="G3AY63"/>
<dbReference type="InterPro" id="IPR050577">
    <property type="entry name" value="MAPR/NEUFC/NENF-like"/>
</dbReference>
<dbReference type="PANTHER" id="PTHR10281:SF76">
    <property type="entry name" value="CALCUTTA CUP-RELATED"/>
    <property type="match status" value="1"/>
</dbReference>
<dbReference type="GO" id="GO:0012505">
    <property type="term" value="C:endomembrane system"/>
    <property type="evidence" value="ECO:0007669"/>
    <property type="project" value="TreeGrafter"/>
</dbReference>
<dbReference type="GO" id="GO:0016020">
    <property type="term" value="C:membrane"/>
    <property type="evidence" value="ECO:0007669"/>
    <property type="project" value="TreeGrafter"/>
</dbReference>
<evidence type="ECO:0000256" key="1">
    <source>
        <dbReference type="ARBA" id="ARBA00038357"/>
    </source>
</evidence>
<sequence>MSKGHRKVDEEESFGLSDIARIIAGLLLVNCILSYAFTSSTTWGYEGRWIDPHYVNWKLTGNYVNLTLEQLSQYDGSNSRLPIYIGINGKVYDVTRSSSVYGPKGPYGFFSGKDGARAFSTGCFNKPDEFTYDLRGLDLEVALKDIANWQKFFENSDKYWYVGTVIHEPITGDPPAPCHHVKFPGYKKHP</sequence>
<dbReference type="eggNOG" id="KOG1110">
    <property type="taxonomic scope" value="Eukaryota"/>
</dbReference>
<dbReference type="SMART" id="SM01117">
    <property type="entry name" value="Cyt-b5"/>
    <property type="match status" value="1"/>
</dbReference>
<dbReference type="Pfam" id="PF00173">
    <property type="entry name" value="Cyt-b5"/>
    <property type="match status" value="1"/>
</dbReference>
<dbReference type="HOGENOM" id="CLU_070889_2_0_1"/>
<comment type="similarity">
    <text evidence="1">Belongs to the cytochrome b5 family. MAPR subfamily.</text>
</comment>
<dbReference type="PANTHER" id="PTHR10281">
    <property type="entry name" value="MEMBRANE-ASSOCIATED PROGESTERONE RECEPTOR COMPONENT-RELATED"/>
    <property type="match status" value="1"/>
</dbReference>
<name>G3AY63_CANTC</name>
<dbReference type="Gene3D" id="3.10.120.10">
    <property type="entry name" value="Cytochrome b5-like heme/steroid binding domain"/>
    <property type="match status" value="1"/>
</dbReference>